<gene>
    <name evidence="1" type="ORF">CYMTET_43576</name>
</gene>
<keyword evidence="2" id="KW-1185">Reference proteome</keyword>
<accession>A0AAE0C3J5</accession>
<proteinExistence type="predicted"/>
<dbReference type="Proteomes" id="UP001190700">
    <property type="component" value="Unassembled WGS sequence"/>
</dbReference>
<dbReference type="EMBL" id="LGRX02029373">
    <property type="protein sequence ID" value="KAK3246905.1"/>
    <property type="molecule type" value="Genomic_DNA"/>
</dbReference>
<protein>
    <submittedName>
        <fullName evidence="1">Uncharacterized protein</fullName>
    </submittedName>
</protein>
<evidence type="ECO:0000313" key="2">
    <source>
        <dbReference type="Proteomes" id="UP001190700"/>
    </source>
</evidence>
<comment type="caution">
    <text evidence="1">The sequence shown here is derived from an EMBL/GenBank/DDBJ whole genome shotgun (WGS) entry which is preliminary data.</text>
</comment>
<dbReference type="AlphaFoldDB" id="A0AAE0C3J5"/>
<sequence>MNEAGEGKDGTDNTFNTSKSLVRREVALGVDATTAADFIRVLNSKDGVLGMIARVVTIHRPDTPYDVGTLENITRVQVLAAGEMPPAGNEAIVRDGKRALDRATRNEEVGEVFEAG</sequence>
<organism evidence="1 2">
    <name type="scientific">Cymbomonas tetramitiformis</name>
    <dbReference type="NCBI Taxonomy" id="36881"/>
    <lineage>
        <taxon>Eukaryota</taxon>
        <taxon>Viridiplantae</taxon>
        <taxon>Chlorophyta</taxon>
        <taxon>Pyramimonadophyceae</taxon>
        <taxon>Pyramimonadales</taxon>
        <taxon>Pyramimonadaceae</taxon>
        <taxon>Cymbomonas</taxon>
    </lineage>
</organism>
<evidence type="ECO:0000313" key="1">
    <source>
        <dbReference type="EMBL" id="KAK3246905.1"/>
    </source>
</evidence>
<name>A0AAE0C3J5_9CHLO</name>
<reference evidence="1 2" key="1">
    <citation type="journal article" date="2015" name="Genome Biol. Evol.">
        <title>Comparative Genomics of a Bacterivorous Green Alga Reveals Evolutionary Causalities and Consequences of Phago-Mixotrophic Mode of Nutrition.</title>
        <authorList>
            <person name="Burns J.A."/>
            <person name="Paasch A."/>
            <person name="Narechania A."/>
            <person name="Kim E."/>
        </authorList>
    </citation>
    <scope>NUCLEOTIDE SEQUENCE [LARGE SCALE GENOMIC DNA]</scope>
    <source>
        <strain evidence="1 2">PLY_AMNH</strain>
    </source>
</reference>